<dbReference type="AlphaFoldDB" id="A0A0U2VRQ6"/>
<evidence type="ECO:0000313" key="1">
    <source>
        <dbReference type="EMBL" id="ALS23398.1"/>
    </source>
</evidence>
<dbReference type="EMBL" id="CP013652">
    <property type="protein sequence ID" value="ALS23398.1"/>
    <property type="molecule type" value="Genomic_DNA"/>
</dbReference>
<dbReference type="InterPro" id="IPR027417">
    <property type="entry name" value="P-loop_NTPase"/>
</dbReference>
<gene>
    <name evidence="1" type="ORF">IJ22_30250</name>
</gene>
<accession>A0A0U2VRQ6</accession>
<dbReference type="SUPFAM" id="SSF52540">
    <property type="entry name" value="P-loop containing nucleoside triphosphate hydrolases"/>
    <property type="match status" value="1"/>
</dbReference>
<evidence type="ECO:0000313" key="2">
    <source>
        <dbReference type="Proteomes" id="UP000061660"/>
    </source>
</evidence>
<sequence length="410" mass="46793">MSELYYENKLSFPILFLYGEKQGGKSTVAKMIAAALGYKSTSDAIAFSSTNQPFQMALAATNAFVVVSEEFVLLKNREGKTIAILKHTYNRDKLKRGETNKQNSVSQLSAPLILQGNTYIDNEAVADRCLPVHVRKADRSMKQADVAKLMRTDFSHFLYPYLLYLIEKQDKWHEWFTRAEEIVGRTDGDQRAYSAASAVVFGILMMNDLAEHVGANKISPETINKIIESIMEQRSLSNPEEPYIRFFKFVQDKHTDENVSKEKQTLLDGKRFWLNKTYWVERFLEDVKSKGQETGQDDLIASLAEQPFVEGGKEGIVKHMYGKTVRAIGIDIEALAKRVPEIRAELWNDIRLTNSRVGAEHVTEDLKGHLEHQSGIEVGKKEVLDKLEQMKIWLNEEQLQAFQKLGFFND</sequence>
<reference evidence="2" key="1">
    <citation type="submission" date="2015-12" db="EMBL/GenBank/DDBJ databases">
        <title>Complete genome sequences of two moderately thermophilic Paenibacillus species.</title>
        <authorList>
            <person name="Butler R.III."/>
            <person name="Wang J."/>
            <person name="Stark B.C."/>
            <person name="Pombert J.-F."/>
        </authorList>
    </citation>
    <scope>NUCLEOTIDE SEQUENCE [LARGE SCALE GENOMIC DNA]</scope>
    <source>
        <strain evidence="2">32O-Y</strain>
    </source>
</reference>
<dbReference type="STRING" id="162209.IJ22_30250"/>
<keyword evidence="2" id="KW-1185">Reference proteome</keyword>
<organism evidence="1 2">
    <name type="scientific">Paenibacillus naphthalenovorans</name>
    <dbReference type="NCBI Taxonomy" id="162209"/>
    <lineage>
        <taxon>Bacteria</taxon>
        <taxon>Bacillati</taxon>
        <taxon>Bacillota</taxon>
        <taxon>Bacilli</taxon>
        <taxon>Bacillales</taxon>
        <taxon>Paenibacillaceae</taxon>
        <taxon>Paenibacillus</taxon>
    </lineage>
</organism>
<name>A0A0U2VRQ6_9BACL</name>
<protein>
    <submittedName>
        <fullName evidence="1">Uncharacterized protein</fullName>
    </submittedName>
</protein>
<dbReference type="KEGG" id="pnp:IJ22_30250"/>
<proteinExistence type="predicted"/>
<reference evidence="1 2" key="2">
    <citation type="journal article" date="2016" name="Genome Announc.">
        <title>Complete Genome Sequences of Two Interactive Moderate Thermophiles, Paenibacillus napthalenovorans 32O-Y and Paenibacillus sp. 32O-W.</title>
        <authorList>
            <person name="Butler R.R.III."/>
            <person name="Wang J."/>
            <person name="Stark B.C."/>
            <person name="Pombert J.F."/>
        </authorList>
    </citation>
    <scope>NUCLEOTIDE SEQUENCE [LARGE SCALE GENOMIC DNA]</scope>
    <source>
        <strain evidence="1 2">32O-Y</strain>
    </source>
</reference>
<dbReference type="Proteomes" id="UP000061660">
    <property type="component" value="Chromosome"/>
</dbReference>
<dbReference type="RefSeq" id="WP_145862540.1">
    <property type="nucleotide sequence ID" value="NZ_CP013652.1"/>
</dbReference>
<dbReference type="OrthoDB" id="879046at91061"/>
<dbReference type="Gene3D" id="3.40.50.300">
    <property type="entry name" value="P-loop containing nucleotide triphosphate hydrolases"/>
    <property type="match status" value="1"/>
</dbReference>
<dbReference type="PATRIC" id="fig|162209.4.peg.3229"/>